<evidence type="ECO:0000313" key="1">
    <source>
        <dbReference type="EMBL" id="KAJ7207932.1"/>
    </source>
</evidence>
<name>A0AAD6VEY9_9AGAR</name>
<gene>
    <name evidence="1" type="ORF">GGX14DRAFT_454868</name>
</gene>
<dbReference type="EMBL" id="JARJCW010000035">
    <property type="protein sequence ID" value="KAJ7207932.1"/>
    <property type="molecule type" value="Genomic_DNA"/>
</dbReference>
<accession>A0AAD6VEY9</accession>
<reference evidence="1" key="1">
    <citation type="submission" date="2023-03" db="EMBL/GenBank/DDBJ databases">
        <title>Massive genome expansion in bonnet fungi (Mycena s.s.) driven by repeated elements and novel gene families across ecological guilds.</title>
        <authorList>
            <consortium name="Lawrence Berkeley National Laboratory"/>
            <person name="Harder C.B."/>
            <person name="Miyauchi S."/>
            <person name="Viragh M."/>
            <person name="Kuo A."/>
            <person name="Thoen E."/>
            <person name="Andreopoulos B."/>
            <person name="Lu D."/>
            <person name="Skrede I."/>
            <person name="Drula E."/>
            <person name="Henrissat B."/>
            <person name="Morin E."/>
            <person name="Kohler A."/>
            <person name="Barry K."/>
            <person name="LaButti K."/>
            <person name="Morin E."/>
            <person name="Salamov A."/>
            <person name="Lipzen A."/>
            <person name="Mereny Z."/>
            <person name="Hegedus B."/>
            <person name="Baldrian P."/>
            <person name="Stursova M."/>
            <person name="Weitz H."/>
            <person name="Taylor A."/>
            <person name="Grigoriev I.V."/>
            <person name="Nagy L.G."/>
            <person name="Martin F."/>
            <person name="Kauserud H."/>
        </authorList>
    </citation>
    <scope>NUCLEOTIDE SEQUENCE</scope>
    <source>
        <strain evidence="1">9144</strain>
    </source>
</reference>
<sequence length="242" mass="26946">MEFRSLGAGSTESRWVADVSMRCSKSRGVCGMPGRANESAIVIARRVPAVREEAQPVRRRRRRVLACTVFFVRIIPRRHSRLERARPGANPRDAGILVPSIVAHDCRLAVHAIPHLLAVPRLVDGAHAEARPVPRGAPRLRAALRDGGEVRAEAVRVQQVRERRQLPVPVVPEVVVLVVAVEARVEGLGRRGACVGIEPRVERFRRGGRDGVGVWWRRGRIFHCNISIDHRGGGMCVCVRWR</sequence>
<dbReference type="AlphaFoldDB" id="A0AAD6VEY9"/>
<protein>
    <submittedName>
        <fullName evidence="1">Uncharacterized protein</fullName>
    </submittedName>
</protein>
<organism evidence="1 2">
    <name type="scientific">Mycena pura</name>
    <dbReference type="NCBI Taxonomy" id="153505"/>
    <lineage>
        <taxon>Eukaryota</taxon>
        <taxon>Fungi</taxon>
        <taxon>Dikarya</taxon>
        <taxon>Basidiomycota</taxon>
        <taxon>Agaricomycotina</taxon>
        <taxon>Agaricomycetes</taxon>
        <taxon>Agaricomycetidae</taxon>
        <taxon>Agaricales</taxon>
        <taxon>Marasmiineae</taxon>
        <taxon>Mycenaceae</taxon>
        <taxon>Mycena</taxon>
    </lineage>
</organism>
<proteinExistence type="predicted"/>
<dbReference type="Proteomes" id="UP001219525">
    <property type="component" value="Unassembled WGS sequence"/>
</dbReference>
<comment type="caution">
    <text evidence="1">The sequence shown here is derived from an EMBL/GenBank/DDBJ whole genome shotgun (WGS) entry which is preliminary data.</text>
</comment>
<evidence type="ECO:0000313" key="2">
    <source>
        <dbReference type="Proteomes" id="UP001219525"/>
    </source>
</evidence>
<keyword evidence="2" id="KW-1185">Reference proteome</keyword>